<dbReference type="SUPFAM" id="SSF57850">
    <property type="entry name" value="RING/U-box"/>
    <property type="match status" value="1"/>
</dbReference>
<dbReference type="SMART" id="SM00184">
    <property type="entry name" value="RING"/>
    <property type="match status" value="1"/>
</dbReference>
<name>A0ABM0H1U6_SACKO</name>
<feature type="transmembrane region" description="Helical" evidence="10">
    <location>
        <begin position="187"/>
        <end position="210"/>
    </location>
</feature>
<feature type="domain" description="RING-type" evidence="11">
    <location>
        <begin position="554"/>
        <end position="592"/>
    </location>
</feature>
<dbReference type="PROSITE" id="PS50089">
    <property type="entry name" value="ZF_RING_2"/>
    <property type="match status" value="1"/>
</dbReference>
<evidence type="ECO:0000256" key="3">
    <source>
        <dbReference type="ARBA" id="ARBA00022723"/>
    </source>
</evidence>
<evidence type="ECO:0000256" key="1">
    <source>
        <dbReference type="ARBA" id="ARBA00004141"/>
    </source>
</evidence>
<gene>
    <name evidence="13" type="primary">LOC100368162</name>
</gene>
<sequence length="667" mass="76042">MQGIHGIAHQPAQSYIKLKVLAILDVVLRVPSVFMVDALLNYQIPLPWHTRPVLAVILSIIGLVLASVAFFLSIRVLLKFYGAVIAISILGTSSWWNQVFIGQFNEAIEESQSVRDFIESSDFQMYLFVQLAYATVFTVTIRTQHFLITEVMVFTAFLFPMIVRLNLPLDLEETNTSQYAVYTFSQYFAVAAPMLALVATVAMKISWIYYTTKYSLMLVKHIIRNYGLQIFLEDQWQRLHVPTVLRVFWLSRFALQCVFLTIMVMSQEEDKFDLLNAGKVWQIFTNLMISGCDSTLTVLGMSAVVSSITHHVGIFIQSIIGSNVDEEKHMGTVSAILFFILALQTGLSGLAPEQRLTRLYRNFCLLLTAIMHFVHNMVNPVLMSLSASHNLSVYRHLRVVSVCLILLVVAPWLMIHLWSNYHISTWLLAVSAFCVEVCIKVIISLMVYSLFIIDAYRNTFWEGLDDYVYYIKAFGNSVEFLFGIFLFGNGAWIMVFESGGTIRAVMMCIHAYFNIWQQAKSGWKIFMNRRTAVKKINSLPEATLDQLSDRNDVCAICYQDLITARITPCNHFFHSLCLRKWLYVQDNCPLCHSDIYQTEKPDDAPPEGDVNNANDDQMPDNENLHHRHVHLPEGAVVPDPSNPSPINSNDQENNVPRSSQNDHEHLD</sequence>
<dbReference type="CDD" id="cd16476">
    <property type="entry name" value="RING-H2_RNF139-like"/>
    <property type="match status" value="1"/>
</dbReference>
<keyword evidence="2 10" id="KW-0812">Transmembrane</keyword>
<dbReference type="Proteomes" id="UP000694865">
    <property type="component" value="Unplaced"/>
</dbReference>
<feature type="transmembrane region" description="Helical" evidence="10">
    <location>
        <begin position="123"/>
        <end position="140"/>
    </location>
</feature>
<dbReference type="Gene3D" id="3.30.40.10">
    <property type="entry name" value="Zinc/RING finger domain, C3HC4 (zinc finger)"/>
    <property type="match status" value="1"/>
</dbReference>
<feature type="transmembrane region" description="Helical" evidence="10">
    <location>
        <begin position="473"/>
        <end position="496"/>
    </location>
</feature>
<evidence type="ECO:0000256" key="5">
    <source>
        <dbReference type="ARBA" id="ARBA00022833"/>
    </source>
</evidence>
<feature type="region of interest" description="Disordered" evidence="9">
    <location>
        <begin position="599"/>
        <end position="667"/>
    </location>
</feature>
<evidence type="ECO:0000259" key="11">
    <source>
        <dbReference type="PROSITE" id="PS50089"/>
    </source>
</evidence>
<feature type="transmembrane region" description="Helical" evidence="10">
    <location>
        <begin position="427"/>
        <end position="453"/>
    </location>
</feature>
<dbReference type="PANTHER" id="PTHR22763:SF163">
    <property type="entry name" value="E3 UBIQUITIN-PROTEIN LIGASE RNF139"/>
    <property type="match status" value="1"/>
</dbReference>
<feature type="transmembrane region" description="Helical" evidence="10">
    <location>
        <begin position="332"/>
        <end position="351"/>
    </location>
</feature>
<feature type="transmembrane region" description="Helical" evidence="10">
    <location>
        <begin position="397"/>
        <end position="415"/>
    </location>
</feature>
<evidence type="ECO:0000256" key="9">
    <source>
        <dbReference type="SAM" id="MobiDB-lite"/>
    </source>
</evidence>
<feature type="transmembrane region" description="Helical" evidence="10">
    <location>
        <begin position="20"/>
        <end position="40"/>
    </location>
</feature>
<dbReference type="Pfam" id="PF13705">
    <property type="entry name" value="TRC8_N"/>
    <property type="match status" value="1"/>
</dbReference>
<dbReference type="InterPro" id="IPR050731">
    <property type="entry name" value="HRD1_E3_ubiq-ligases"/>
</dbReference>
<protein>
    <submittedName>
        <fullName evidence="13">E3 ubiquitin-protein ligase RNF139-like</fullName>
    </submittedName>
</protein>
<dbReference type="RefSeq" id="XP_002742350.1">
    <property type="nucleotide sequence ID" value="XM_002742304.2"/>
</dbReference>
<feature type="transmembrane region" description="Helical" evidence="10">
    <location>
        <begin position="80"/>
        <end position="96"/>
    </location>
</feature>
<dbReference type="GeneID" id="100368162"/>
<evidence type="ECO:0000256" key="6">
    <source>
        <dbReference type="ARBA" id="ARBA00022989"/>
    </source>
</evidence>
<reference evidence="13" key="1">
    <citation type="submission" date="2025-08" db="UniProtKB">
        <authorList>
            <consortium name="RefSeq"/>
        </authorList>
    </citation>
    <scope>IDENTIFICATION</scope>
    <source>
        <tissue evidence="13">Testes</tissue>
    </source>
</reference>
<evidence type="ECO:0000256" key="10">
    <source>
        <dbReference type="SAM" id="Phobius"/>
    </source>
</evidence>
<keyword evidence="3" id="KW-0479">Metal-binding</keyword>
<keyword evidence="4 8" id="KW-0863">Zinc-finger</keyword>
<evidence type="ECO:0000313" key="13">
    <source>
        <dbReference type="RefSeq" id="XP_002742350.1"/>
    </source>
</evidence>
<feature type="transmembrane region" description="Helical" evidence="10">
    <location>
        <begin position="147"/>
        <end position="167"/>
    </location>
</feature>
<evidence type="ECO:0000256" key="4">
    <source>
        <dbReference type="ARBA" id="ARBA00022771"/>
    </source>
</evidence>
<dbReference type="InterPro" id="IPR025754">
    <property type="entry name" value="TRC8_N_dom"/>
</dbReference>
<evidence type="ECO:0000256" key="7">
    <source>
        <dbReference type="ARBA" id="ARBA00023136"/>
    </source>
</evidence>
<dbReference type="Pfam" id="PF13639">
    <property type="entry name" value="zf-RING_2"/>
    <property type="match status" value="1"/>
</dbReference>
<feature type="compositionally biased region" description="Polar residues" evidence="9">
    <location>
        <begin position="650"/>
        <end position="659"/>
    </location>
</feature>
<feature type="transmembrane region" description="Helical" evidence="10">
    <location>
        <begin position="363"/>
        <end position="385"/>
    </location>
</feature>
<accession>A0ABM0H1U6</accession>
<keyword evidence="7 10" id="KW-0472">Membrane</keyword>
<evidence type="ECO:0000313" key="12">
    <source>
        <dbReference type="Proteomes" id="UP000694865"/>
    </source>
</evidence>
<comment type="subcellular location">
    <subcellularLocation>
        <location evidence="1">Membrane</location>
        <topology evidence="1">Multi-pass membrane protein</topology>
    </subcellularLocation>
</comment>
<keyword evidence="6 10" id="KW-1133">Transmembrane helix</keyword>
<keyword evidence="5" id="KW-0862">Zinc</keyword>
<evidence type="ECO:0000256" key="8">
    <source>
        <dbReference type="PROSITE-ProRule" id="PRU00175"/>
    </source>
</evidence>
<dbReference type="InterPro" id="IPR013083">
    <property type="entry name" value="Znf_RING/FYVE/PHD"/>
</dbReference>
<feature type="transmembrane region" description="Helical" evidence="10">
    <location>
        <begin position="52"/>
        <end position="73"/>
    </location>
</feature>
<evidence type="ECO:0000256" key="2">
    <source>
        <dbReference type="ARBA" id="ARBA00022692"/>
    </source>
</evidence>
<dbReference type="InterPro" id="IPR001841">
    <property type="entry name" value="Znf_RING"/>
</dbReference>
<keyword evidence="12" id="KW-1185">Reference proteome</keyword>
<proteinExistence type="predicted"/>
<dbReference type="PANTHER" id="PTHR22763">
    <property type="entry name" value="RING ZINC FINGER PROTEIN"/>
    <property type="match status" value="1"/>
</dbReference>
<organism evidence="12 13">
    <name type="scientific">Saccoglossus kowalevskii</name>
    <name type="common">Acorn worm</name>
    <dbReference type="NCBI Taxonomy" id="10224"/>
    <lineage>
        <taxon>Eukaryota</taxon>
        <taxon>Metazoa</taxon>
        <taxon>Hemichordata</taxon>
        <taxon>Enteropneusta</taxon>
        <taxon>Harrimaniidae</taxon>
        <taxon>Saccoglossus</taxon>
    </lineage>
</organism>